<evidence type="ECO:0000259" key="1">
    <source>
        <dbReference type="Pfam" id="PF23019"/>
    </source>
</evidence>
<dbReference type="InterPro" id="IPR054297">
    <property type="entry name" value="DUF7033"/>
</dbReference>
<feature type="domain" description="DUF7033" evidence="1">
    <location>
        <begin position="97"/>
        <end position="183"/>
    </location>
</feature>
<dbReference type="Gene3D" id="3.20.20.370">
    <property type="entry name" value="Glycoside hydrolase/deacetylase"/>
    <property type="match status" value="1"/>
</dbReference>
<evidence type="ECO:0000313" key="3">
    <source>
        <dbReference type="Proteomes" id="UP000308528"/>
    </source>
</evidence>
<protein>
    <recommendedName>
        <fullName evidence="1">DUF7033 domain-containing protein</fullName>
    </recommendedName>
</protein>
<gene>
    <name evidence="2" type="ORF">E4021_00475</name>
</gene>
<dbReference type="RefSeq" id="WP_136455930.1">
    <property type="nucleotide sequence ID" value="NZ_SRSF01000001.1"/>
</dbReference>
<dbReference type="EMBL" id="SRSF01000001">
    <property type="protein sequence ID" value="THH41104.1"/>
    <property type="molecule type" value="Genomic_DNA"/>
</dbReference>
<dbReference type="AlphaFoldDB" id="A0A4S4NMG4"/>
<reference evidence="2 3" key="1">
    <citation type="submission" date="2019-04" db="EMBL/GenBank/DDBJ databases">
        <title>Lewinella litorea sp. nov., isolated from a marine sand.</title>
        <authorList>
            <person name="Yoon J.-H."/>
        </authorList>
    </citation>
    <scope>NUCLEOTIDE SEQUENCE [LARGE SCALE GENOMIC DNA]</scope>
    <source>
        <strain evidence="2 3">HSMS-39</strain>
    </source>
</reference>
<dbReference type="Pfam" id="PF23019">
    <property type="entry name" value="DUF7033"/>
    <property type="match status" value="1"/>
</dbReference>
<proteinExistence type="predicted"/>
<dbReference type="OrthoDB" id="5573484at2"/>
<sequence>MSSAPVIRVKSAVRHPRLRYVLRLIGDDLGYRFRFENDRSVFGTPTATFTIAYGGDGPRTLPHHPLVSGRDPAPADTAPSFQKDGLPVFFHTDRGPDLLACIFYTISRYEEYQDFVPDGHGRYTAALSHAGRHGYLYRPVVREWTAQIARQLLAWFPELPPPRRRTLLLRPTYDIDLLWAWHHRGWRGYAALLRDLFSGEVARGVQRLRSGPENDPYNTLDRLEDLHRELGMRATYFWLVARSGCRSDTNPFPIPDDQQKLMRRLESDAENGLHPGYRSSDQPALMVEERVRLEAILGRNVNRSRQHFLRFRLPGTYRELLEAGIREDYSMGYSDDVGWRAGTNLPFTWYDLERERATPLVVHPFAAMDVTLKNYLRLSGADAGARIGQLAAAVKPFGGSFTLLWHNSSFADAYGWAGWWDNYRATLRSLLAAGAEPWSGDRKG</sequence>
<dbReference type="Proteomes" id="UP000308528">
    <property type="component" value="Unassembled WGS sequence"/>
</dbReference>
<evidence type="ECO:0000313" key="2">
    <source>
        <dbReference type="EMBL" id="THH41104.1"/>
    </source>
</evidence>
<organism evidence="2 3">
    <name type="scientific">Neolewinella litorea</name>
    <dbReference type="NCBI Taxonomy" id="2562452"/>
    <lineage>
        <taxon>Bacteria</taxon>
        <taxon>Pseudomonadati</taxon>
        <taxon>Bacteroidota</taxon>
        <taxon>Saprospiria</taxon>
        <taxon>Saprospirales</taxon>
        <taxon>Lewinellaceae</taxon>
        <taxon>Neolewinella</taxon>
    </lineage>
</organism>
<dbReference type="CDD" id="cd10931">
    <property type="entry name" value="CE4_u7"/>
    <property type="match status" value="1"/>
</dbReference>
<accession>A0A4S4NMG4</accession>
<keyword evidence="3" id="KW-1185">Reference proteome</keyword>
<name>A0A4S4NMG4_9BACT</name>
<comment type="caution">
    <text evidence="2">The sequence shown here is derived from an EMBL/GenBank/DDBJ whole genome shotgun (WGS) entry which is preliminary data.</text>
</comment>